<keyword evidence="3" id="KW-1185">Reference proteome</keyword>
<feature type="transmembrane region" description="Helical" evidence="1">
    <location>
        <begin position="81"/>
        <end position="106"/>
    </location>
</feature>
<accession>A0A9D3RXH1</accession>
<comment type="caution">
    <text evidence="2">The sequence shown here is derived from an EMBL/GenBank/DDBJ whole genome shotgun (WGS) entry which is preliminary data.</text>
</comment>
<gene>
    <name evidence="2" type="ORF">ANANG_G00124900</name>
</gene>
<dbReference type="AlphaFoldDB" id="A0A9D3RXH1"/>
<dbReference type="EMBL" id="JAFIRN010000006">
    <property type="protein sequence ID" value="KAG5847334.1"/>
    <property type="molecule type" value="Genomic_DNA"/>
</dbReference>
<keyword evidence="1" id="KW-1133">Transmembrane helix</keyword>
<evidence type="ECO:0000313" key="2">
    <source>
        <dbReference type="EMBL" id="KAG5847334.1"/>
    </source>
</evidence>
<evidence type="ECO:0000313" key="3">
    <source>
        <dbReference type="Proteomes" id="UP001044222"/>
    </source>
</evidence>
<name>A0A9D3RXH1_ANGAN</name>
<protein>
    <submittedName>
        <fullName evidence="2">Uncharacterized protein</fullName>
    </submittedName>
</protein>
<organism evidence="2 3">
    <name type="scientific">Anguilla anguilla</name>
    <name type="common">European freshwater eel</name>
    <name type="synonym">Muraena anguilla</name>
    <dbReference type="NCBI Taxonomy" id="7936"/>
    <lineage>
        <taxon>Eukaryota</taxon>
        <taxon>Metazoa</taxon>
        <taxon>Chordata</taxon>
        <taxon>Craniata</taxon>
        <taxon>Vertebrata</taxon>
        <taxon>Euteleostomi</taxon>
        <taxon>Actinopterygii</taxon>
        <taxon>Neopterygii</taxon>
        <taxon>Teleostei</taxon>
        <taxon>Anguilliformes</taxon>
        <taxon>Anguillidae</taxon>
        <taxon>Anguilla</taxon>
    </lineage>
</organism>
<reference evidence="2" key="1">
    <citation type="submission" date="2021-01" db="EMBL/GenBank/DDBJ databases">
        <title>A chromosome-scale assembly of European eel, Anguilla anguilla.</title>
        <authorList>
            <person name="Henkel C."/>
            <person name="Jong-Raadsen S.A."/>
            <person name="Dufour S."/>
            <person name="Weltzien F.-A."/>
            <person name="Palstra A.P."/>
            <person name="Pelster B."/>
            <person name="Spaink H.P."/>
            <person name="Van Den Thillart G.E."/>
            <person name="Jansen H."/>
            <person name="Zahm M."/>
            <person name="Klopp C."/>
            <person name="Cedric C."/>
            <person name="Louis A."/>
            <person name="Berthelot C."/>
            <person name="Parey E."/>
            <person name="Roest Crollius H."/>
            <person name="Montfort J."/>
            <person name="Robinson-Rechavi M."/>
            <person name="Bucao C."/>
            <person name="Bouchez O."/>
            <person name="Gislard M."/>
            <person name="Lluch J."/>
            <person name="Milhes M."/>
            <person name="Lampietro C."/>
            <person name="Lopez Roques C."/>
            <person name="Donnadieu C."/>
            <person name="Braasch I."/>
            <person name="Desvignes T."/>
            <person name="Postlethwait J."/>
            <person name="Bobe J."/>
            <person name="Guiguen Y."/>
            <person name="Dirks R."/>
        </authorList>
    </citation>
    <scope>NUCLEOTIDE SEQUENCE</scope>
    <source>
        <strain evidence="2">Tag_6206</strain>
        <tissue evidence="2">Liver</tissue>
    </source>
</reference>
<sequence>MAIHWELCYMFSILCTVTCPMHFAVAVASIMIGPRCYYSFFGAVGTEYLGYAVEFPFPYLRFPGLCLDPLHYEWYHVGLQAADLLCSTAIFILSLTIVIMLTLRLLHSGHVNKT</sequence>
<dbReference type="Proteomes" id="UP001044222">
    <property type="component" value="Chromosome 6"/>
</dbReference>
<keyword evidence="1" id="KW-0812">Transmembrane</keyword>
<keyword evidence="1" id="KW-0472">Membrane</keyword>
<evidence type="ECO:0000256" key="1">
    <source>
        <dbReference type="SAM" id="Phobius"/>
    </source>
</evidence>
<proteinExistence type="predicted"/>
<feature type="transmembrane region" description="Helical" evidence="1">
    <location>
        <begin position="7"/>
        <end position="32"/>
    </location>
</feature>